<evidence type="ECO:0000256" key="3">
    <source>
        <dbReference type="SAM" id="MobiDB-lite"/>
    </source>
</evidence>
<dbReference type="InterPro" id="IPR029344">
    <property type="entry name" value="SLBP_RNA_bind"/>
</dbReference>
<feature type="region of interest" description="Disordered" evidence="3">
    <location>
        <begin position="54"/>
        <end position="200"/>
    </location>
</feature>
<dbReference type="EMBL" id="AZBU02000001">
    <property type="protein sequence ID" value="TMS34295.1"/>
    <property type="molecule type" value="Genomic_DNA"/>
</dbReference>
<dbReference type="GO" id="GO:0007076">
    <property type="term" value="P:mitotic chromosome condensation"/>
    <property type="evidence" value="ECO:0007669"/>
    <property type="project" value="UniProtKB-ARBA"/>
</dbReference>
<keyword evidence="6" id="KW-1185">Reference proteome</keyword>
<comment type="similarity">
    <text evidence="1">Belongs to the SLBP family.</text>
</comment>
<feature type="region of interest" description="Disordered" evidence="3">
    <location>
        <begin position="340"/>
        <end position="371"/>
    </location>
</feature>
<reference evidence="5 6" key="1">
    <citation type="journal article" date="2015" name="Genome Biol.">
        <title>Comparative genomics of Steinernema reveals deeply conserved gene regulatory networks.</title>
        <authorList>
            <person name="Dillman A.R."/>
            <person name="Macchietto M."/>
            <person name="Porter C.F."/>
            <person name="Rogers A."/>
            <person name="Williams B."/>
            <person name="Antoshechkin I."/>
            <person name="Lee M.M."/>
            <person name="Goodwin Z."/>
            <person name="Lu X."/>
            <person name="Lewis E.E."/>
            <person name="Goodrich-Blair H."/>
            <person name="Stock S.P."/>
            <person name="Adams B.J."/>
            <person name="Sternberg P.W."/>
            <person name="Mortazavi A."/>
        </authorList>
    </citation>
    <scope>NUCLEOTIDE SEQUENCE [LARGE SCALE GENOMIC DNA]</scope>
    <source>
        <strain evidence="5 6">ALL</strain>
    </source>
</reference>
<dbReference type="STRING" id="34508.A0A4U8UPP4"/>
<organism evidence="5 6">
    <name type="scientific">Steinernema carpocapsae</name>
    <name type="common">Entomopathogenic nematode</name>
    <dbReference type="NCBI Taxonomy" id="34508"/>
    <lineage>
        <taxon>Eukaryota</taxon>
        <taxon>Metazoa</taxon>
        <taxon>Ecdysozoa</taxon>
        <taxon>Nematoda</taxon>
        <taxon>Chromadorea</taxon>
        <taxon>Rhabditida</taxon>
        <taxon>Tylenchina</taxon>
        <taxon>Panagrolaimomorpha</taxon>
        <taxon>Strongyloidoidea</taxon>
        <taxon>Steinernematidae</taxon>
        <taxon>Steinernema</taxon>
    </lineage>
</organism>
<dbReference type="GO" id="GO:0005737">
    <property type="term" value="C:cytoplasm"/>
    <property type="evidence" value="ECO:0007669"/>
    <property type="project" value="TreeGrafter"/>
</dbReference>
<dbReference type="PANTHER" id="PTHR17408:SF0">
    <property type="entry name" value="HISTONE RNA HAIRPIN-BINDING PROTEIN"/>
    <property type="match status" value="1"/>
</dbReference>
<dbReference type="FunFam" id="1.10.8.1120:FF:000001">
    <property type="entry name" value="Histone RNA hairpin-binding protein-like"/>
    <property type="match status" value="1"/>
</dbReference>
<dbReference type="OrthoDB" id="265795at2759"/>
<feature type="compositionally biased region" description="Basic residues" evidence="3">
    <location>
        <begin position="148"/>
        <end position="161"/>
    </location>
</feature>
<evidence type="ECO:0000313" key="6">
    <source>
        <dbReference type="Proteomes" id="UP000298663"/>
    </source>
</evidence>
<gene>
    <name evidence="5" type="ORF">L596_001921</name>
</gene>
<dbReference type="InterPro" id="IPR038294">
    <property type="entry name" value="SLBP_RNA_bind_sf"/>
</dbReference>
<sequence length="371" mass="41794">MSARKWASPRKNTQKRAELNAQEYPELEDGSKNNSSVLDLSKCSADLGNKSWADLVNESEDNSTPNKDAEAGGRRRKAAPKKADPKPRFARALELSELTSKNERIKKLENEKKRIAGEEPQSEGRQLRKRKISTSSTATLDLDEQASPRKRANVRSVPRKTAKTDHDGVRSNGTTPQKGRRRLPSSVSSSPSIKKREDWEEPTLGWCSDEKVIERRTREIERAKEKPVYQKYCEAIAKADRVKGMHPRTPNKFLDYSRRSWDQLVRIWKRSLYEWSGEEPSDSARTSRCPSRASSTMSLNEIDGNTEKENQTKDLLDDVKVALRPESDAVASLLGHFAVDSRVGNDEDESTLKGPSTNQQVTGPTNFSALQ</sequence>
<name>A0A4U8UPP4_STECR</name>
<comment type="caution">
    <text evidence="5">The sequence shown here is derived from an EMBL/GenBank/DDBJ whole genome shotgun (WGS) entry which is preliminary data.</text>
</comment>
<dbReference type="Proteomes" id="UP000298663">
    <property type="component" value="Chromosome X"/>
</dbReference>
<reference evidence="5 6" key="2">
    <citation type="journal article" date="2019" name="G3 (Bethesda)">
        <title>Hybrid Assembly of the Genome of the Entomopathogenic Nematode Steinernema carpocapsae Identifies the X-Chromosome.</title>
        <authorList>
            <person name="Serra L."/>
            <person name="Macchietto M."/>
            <person name="Macias-Munoz A."/>
            <person name="McGill C.J."/>
            <person name="Rodriguez I.M."/>
            <person name="Rodriguez B."/>
            <person name="Murad R."/>
            <person name="Mortazavi A."/>
        </authorList>
    </citation>
    <scope>NUCLEOTIDE SEQUENCE [LARGE SCALE GENOMIC DNA]</scope>
    <source>
        <strain evidence="5 6">ALL</strain>
    </source>
</reference>
<accession>A0A4U8UPP4</accession>
<dbReference type="PANTHER" id="PTHR17408">
    <property type="entry name" value="HISTONE RNA HAIRPIN-BINDING PROTEIN"/>
    <property type="match status" value="1"/>
</dbReference>
<dbReference type="Pfam" id="PF15247">
    <property type="entry name" value="SLBP_RNA_bind"/>
    <property type="match status" value="1"/>
</dbReference>
<dbReference type="InterPro" id="IPR026502">
    <property type="entry name" value="SLBP1/SLBP2"/>
</dbReference>
<dbReference type="GO" id="GO:0006398">
    <property type="term" value="P:mRNA 3'-end processing by stem-loop binding and cleavage"/>
    <property type="evidence" value="ECO:0007669"/>
    <property type="project" value="TreeGrafter"/>
</dbReference>
<protein>
    <recommendedName>
        <fullName evidence="4">Histone RNA hairpin-binding protein RNA-binding domain-containing protein</fullName>
    </recommendedName>
</protein>
<feature type="compositionally biased region" description="Basic and acidic residues" evidence="3">
    <location>
        <begin position="100"/>
        <end position="117"/>
    </location>
</feature>
<evidence type="ECO:0000313" key="5">
    <source>
        <dbReference type="EMBL" id="TMS34295.1"/>
    </source>
</evidence>
<dbReference type="GO" id="GO:0051028">
    <property type="term" value="P:mRNA transport"/>
    <property type="evidence" value="ECO:0007669"/>
    <property type="project" value="TreeGrafter"/>
</dbReference>
<dbReference type="GO" id="GO:0071207">
    <property type="term" value="F:histone pre-mRNA stem-loop binding"/>
    <property type="evidence" value="ECO:0007669"/>
    <property type="project" value="TreeGrafter"/>
</dbReference>
<dbReference type="EMBL" id="CM016762">
    <property type="protein sequence ID" value="TMS34295.1"/>
    <property type="molecule type" value="Genomic_DNA"/>
</dbReference>
<dbReference type="AlphaFoldDB" id="A0A4U8UPP4"/>
<evidence type="ECO:0000256" key="1">
    <source>
        <dbReference type="ARBA" id="ARBA00006151"/>
    </source>
</evidence>
<keyword evidence="2" id="KW-0694">RNA-binding</keyword>
<dbReference type="GO" id="GO:0003729">
    <property type="term" value="F:mRNA binding"/>
    <property type="evidence" value="ECO:0007669"/>
    <property type="project" value="InterPro"/>
</dbReference>
<dbReference type="Gene3D" id="1.10.8.1120">
    <property type="entry name" value="Histone RNA hairpin-binding protein RNA-binding domain"/>
    <property type="match status" value="1"/>
</dbReference>
<feature type="compositionally biased region" description="Polar residues" evidence="3">
    <location>
        <begin position="353"/>
        <end position="371"/>
    </location>
</feature>
<evidence type="ECO:0000256" key="2">
    <source>
        <dbReference type="ARBA" id="ARBA00022884"/>
    </source>
</evidence>
<dbReference type="GO" id="GO:0071204">
    <property type="term" value="C:histone pre-mRNA 3'end processing complex"/>
    <property type="evidence" value="ECO:0007669"/>
    <property type="project" value="TreeGrafter"/>
</dbReference>
<feature type="compositionally biased region" description="Polar residues" evidence="3">
    <location>
        <begin position="283"/>
        <end position="299"/>
    </location>
</feature>
<evidence type="ECO:0000259" key="4">
    <source>
        <dbReference type="Pfam" id="PF15247"/>
    </source>
</evidence>
<feature type="domain" description="Histone RNA hairpin-binding protein RNA-binding" evidence="4">
    <location>
        <begin position="209"/>
        <end position="276"/>
    </location>
</feature>
<proteinExistence type="inferred from homology"/>
<feature type="region of interest" description="Disordered" evidence="3">
    <location>
        <begin position="278"/>
        <end position="313"/>
    </location>
</feature>
<feature type="region of interest" description="Disordered" evidence="3">
    <location>
        <begin position="1"/>
        <end position="38"/>
    </location>
</feature>